<dbReference type="AlphaFoldDB" id="A0A1J5UCX6"/>
<evidence type="ECO:0000313" key="1">
    <source>
        <dbReference type="EMBL" id="OIR22150.1"/>
    </source>
</evidence>
<dbReference type="EMBL" id="MIYZ01000023">
    <property type="protein sequence ID" value="OIR22150.1"/>
    <property type="molecule type" value="Genomic_DNA"/>
</dbReference>
<accession>A0A1J5UCX6</accession>
<reference evidence="1 2" key="1">
    <citation type="submission" date="2016-08" db="EMBL/GenBank/DDBJ databases">
        <title>New Insights into Marine Group III Euryarchaeota, from dark to light.</title>
        <authorList>
            <person name="Haro-Moreno J.M."/>
            <person name="Rodriguez-Valera F."/>
            <person name="Lopez-Garcia P."/>
            <person name="Moreira D."/>
            <person name="Martin-Cuadrado A.B."/>
        </authorList>
    </citation>
    <scope>NUCLEOTIDE SEQUENCE [LARGE SCALE GENOMIC DNA]</scope>
    <source>
        <strain evidence="1">CG-Epi2</strain>
    </source>
</reference>
<dbReference type="Proteomes" id="UP000183615">
    <property type="component" value="Unassembled WGS sequence"/>
</dbReference>
<gene>
    <name evidence="1" type="ORF">BET99_01285</name>
</gene>
<comment type="caution">
    <text evidence="1">The sequence shown here is derived from an EMBL/GenBank/DDBJ whole genome shotgun (WGS) entry which is preliminary data.</text>
</comment>
<sequence>MSKIIKEFIKTFRSEILQNDTEHAIFHGCWDWHSSVHGHWALLESAHFVEDKESLELISNRLTSKKMEEEIQYLRDHPEFEMPYGRAWYLRLMMRLEQITGFRDYKCLVQEIALDLREWIDNSMRDPSISEYKNPSWALIQLHDWATHFEDSETVNWIIERTKENFLEPKVSIDLDREGKGEFFSLWGLQTYLIYTALGADELSKWLEDDYDLDVVKDLNTDHHLAINASRAWGFHCAYLTTSEKKWKKAYDEHIQASKNLHPVWKEDRRSYAHWVPQFTLYSILIDN</sequence>
<proteinExistence type="predicted"/>
<protein>
    <recommendedName>
        <fullName evidence="3">DUF2891 domain-containing protein</fullName>
    </recommendedName>
</protein>
<organism evidence="1 2">
    <name type="scientific">Marine Group III euryarchaeote CG-Epi2</name>
    <dbReference type="NCBI Taxonomy" id="1888996"/>
    <lineage>
        <taxon>Archaea</taxon>
        <taxon>Methanobacteriati</taxon>
        <taxon>Thermoplasmatota</taxon>
        <taxon>Thermoplasmata</taxon>
        <taxon>Candidatus Thermoprofundales</taxon>
    </lineage>
</organism>
<dbReference type="InterPro" id="IPR021365">
    <property type="entry name" value="DUF2891"/>
</dbReference>
<dbReference type="Pfam" id="PF11199">
    <property type="entry name" value="DUF2891"/>
    <property type="match status" value="1"/>
</dbReference>
<evidence type="ECO:0008006" key="3">
    <source>
        <dbReference type="Google" id="ProtNLM"/>
    </source>
</evidence>
<evidence type="ECO:0000313" key="2">
    <source>
        <dbReference type="Proteomes" id="UP000183615"/>
    </source>
</evidence>
<name>A0A1J5UCX6_9ARCH</name>